<dbReference type="PRINTS" id="PR00344">
    <property type="entry name" value="BCTRLSENSOR"/>
</dbReference>
<dbReference type="PROSITE" id="PS50109">
    <property type="entry name" value="HIS_KIN"/>
    <property type="match status" value="1"/>
</dbReference>
<evidence type="ECO:0000256" key="6">
    <source>
        <dbReference type="ARBA" id="ARBA00022777"/>
    </source>
</evidence>
<dbReference type="SUPFAM" id="SSF55874">
    <property type="entry name" value="ATPase domain of HSP90 chaperone/DNA topoisomerase II/histidine kinase"/>
    <property type="match status" value="1"/>
</dbReference>
<dbReference type="SMART" id="SM00387">
    <property type="entry name" value="HATPase_c"/>
    <property type="match status" value="1"/>
</dbReference>
<dbReference type="Gene3D" id="3.30.565.10">
    <property type="entry name" value="Histidine kinase-like ATPase, C-terminal domain"/>
    <property type="match status" value="1"/>
</dbReference>
<evidence type="ECO:0000256" key="5">
    <source>
        <dbReference type="ARBA" id="ARBA00022741"/>
    </source>
</evidence>
<organism evidence="10 11">
    <name type="scientific">Dokdonella soli</name>
    <dbReference type="NCBI Taxonomy" id="529810"/>
    <lineage>
        <taxon>Bacteria</taxon>
        <taxon>Pseudomonadati</taxon>
        <taxon>Pseudomonadota</taxon>
        <taxon>Gammaproteobacteria</taxon>
        <taxon>Lysobacterales</taxon>
        <taxon>Rhodanobacteraceae</taxon>
        <taxon>Dokdonella</taxon>
    </lineage>
</organism>
<dbReference type="Pfam" id="PF02518">
    <property type="entry name" value="HATPase_c"/>
    <property type="match status" value="1"/>
</dbReference>
<proteinExistence type="predicted"/>
<dbReference type="PANTHER" id="PTHR43065">
    <property type="entry name" value="SENSOR HISTIDINE KINASE"/>
    <property type="match status" value="1"/>
</dbReference>
<protein>
    <recommendedName>
        <fullName evidence="2">histidine kinase</fullName>
        <ecNumber evidence="2">2.7.13.3</ecNumber>
    </recommendedName>
</protein>
<dbReference type="Proteomes" id="UP001501523">
    <property type="component" value="Unassembled WGS sequence"/>
</dbReference>
<evidence type="ECO:0000256" key="3">
    <source>
        <dbReference type="ARBA" id="ARBA00022553"/>
    </source>
</evidence>
<evidence type="ECO:0000256" key="4">
    <source>
        <dbReference type="ARBA" id="ARBA00022679"/>
    </source>
</evidence>
<evidence type="ECO:0000256" key="1">
    <source>
        <dbReference type="ARBA" id="ARBA00000085"/>
    </source>
</evidence>
<evidence type="ECO:0000313" key="11">
    <source>
        <dbReference type="Proteomes" id="UP001501523"/>
    </source>
</evidence>
<name>A0ABP3TQI8_9GAMM</name>
<feature type="domain" description="Histidine kinase" evidence="9">
    <location>
        <begin position="227"/>
        <end position="328"/>
    </location>
</feature>
<evidence type="ECO:0000256" key="8">
    <source>
        <dbReference type="ARBA" id="ARBA00023012"/>
    </source>
</evidence>
<keyword evidence="5" id="KW-0547">Nucleotide-binding</keyword>
<comment type="catalytic activity">
    <reaction evidence="1">
        <text>ATP + protein L-histidine = ADP + protein N-phospho-L-histidine.</text>
        <dbReference type="EC" id="2.7.13.3"/>
    </reaction>
</comment>
<reference evidence="11" key="1">
    <citation type="journal article" date="2019" name="Int. J. Syst. Evol. Microbiol.">
        <title>The Global Catalogue of Microorganisms (GCM) 10K type strain sequencing project: providing services to taxonomists for standard genome sequencing and annotation.</title>
        <authorList>
            <consortium name="The Broad Institute Genomics Platform"/>
            <consortium name="The Broad Institute Genome Sequencing Center for Infectious Disease"/>
            <person name="Wu L."/>
            <person name="Ma J."/>
        </authorList>
    </citation>
    <scope>NUCLEOTIDE SEQUENCE [LARGE SCALE GENOMIC DNA]</scope>
    <source>
        <strain evidence="11">JCM 15421</strain>
    </source>
</reference>
<accession>A0ABP3TQI8</accession>
<dbReference type="InterPro" id="IPR004358">
    <property type="entry name" value="Sig_transdc_His_kin-like_C"/>
</dbReference>
<evidence type="ECO:0000259" key="9">
    <source>
        <dbReference type="PROSITE" id="PS50109"/>
    </source>
</evidence>
<evidence type="ECO:0000256" key="2">
    <source>
        <dbReference type="ARBA" id="ARBA00012438"/>
    </source>
</evidence>
<keyword evidence="3" id="KW-0597">Phosphoprotein</keyword>
<dbReference type="InterPro" id="IPR003594">
    <property type="entry name" value="HATPase_dom"/>
</dbReference>
<keyword evidence="4" id="KW-0808">Transferase</keyword>
<evidence type="ECO:0000313" key="10">
    <source>
        <dbReference type="EMBL" id="GAA0715949.1"/>
    </source>
</evidence>
<dbReference type="InterPro" id="IPR005467">
    <property type="entry name" value="His_kinase_dom"/>
</dbReference>
<sequence>MEWIGWVCAFAAIGVAIWLWRRLGTAHAHASELLYAKLDAENEADALRAKQVQVMDSARFGAPGSPVGDIAQHLHGSLESVRAGLEDADSQLADYRGRVKQFDAAVQYCLQPVELILGADKATLDQLVHHVEGARRKLFEARAALERHPLHKGAGALAESLGGARALADYAQGLCAFAEPDGGAHATVDVNACLDDALRVLTPRLGERIRIGRDYGEIPKIRAPGAELRQLFLHVLDHAARTIEAQGTLTASTRHNDVNTLQVAIAETGSGSGDETRPIATGALFAEDEAALGLDFAQQLVEELGGTIAVRTTRGQGSTFTLTLPVTVPTPATAHGPMVH</sequence>
<keyword evidence="7" id="KW-0067">ATP-binding</keyword>
<dbReference type="InterPro" id="IPR036890">
    <property type="entry name" value="HATPase_C_sf"/>
</dbReference>
<evidence type="ECO:0000256" key="7">
    <source>
        <dbReference type="ARBA" id="ARBA00022840"/>
    </source>
</evidence>
<dbReference type="EMBL" id="BAAAEU010000010">
    <property type="protein sequence ID" value="GAA0715949.1"/>
    <property type="molecule type" value="Genomic_DNA"/>
</dbReference>
<dbReference type="RefSeq" id="WP_343790925.1">
    <property type="nucleotide sequence ID" value="NZ_BAAAEU010000010.1"/>
</dbReference>
<keyword evidence="6" id="KW-0418">Kinase</keyword>
<comment type="caution">
    <text evidence="10">The sequence shown here is derived from an EMBL/GenBank/DDBJ whole genome shotgun (WGS) entry which is preliminary data.</text>
</comment>
<keyword evidence="8" id="KW-0902">Two-component regulatory system</keyword>
<gene>
    <name evidence="10" type="ORF">GCM10009105_21870</name>
</gene>
<dbReference type="PANTHER" id="PTHR43065:SF10">
    <property type="entry name" value="PEROXIDE STRESS-ACTIVATED HISTIDINE KINASE MAK3"/>
    <property type="match status" value="1"/>
</dbReference>
<keyword evidence="11" id="KW-1185">Reference proteome</keyword>
<dbReference type="EC" id="2.7.13.3" evidence="2"/>